<gene>
    <name evidence="2" type="ORF">Bhyg_03278</name>
</gene>
<protein>
    <submittedName>
        <fullName evidence="2">Uncharacterized protein</fullName>
    </submittedName>
</protein>
<feature type="region of interest" description="Disordered" evidence="1">
    <location>
        <begin position="68"/>
        <end position="96"/>
    </location>
</feature>
<accession>A0A9Q0S8L6</accession>
<reference evidence="2" key="1">
    <citation type="submission" date="2022-07" db="EMBL/GenBank/DDBJ databases">
        <authorList>
            <person name="Trinca V."/>
            <person name="Uliana J.V.C."/>
            <person name="Torres T.T."/>
            <person name="Ward R.J."/>
            <person name="Monesi N."/>
        </authorList>
    </citation>
    <scope>NUCLEOTIDE SEQUENCE</scope>
    <source>
        <strain evidence="2">HSMRA1968</strain>
        <tissue evidence="2">Whole embryos</tissue>
    </source>
</reference>
<proteinExistence type="predicted"/>
<dbReference type="Proteomes" id="UP001151699">
    <property type="component" value="Chromosome A"/>
</dbReference>
<dbReference type="EMBL" id="WJQU01000001">
    <property type="protein sequence ID" value="KAJ6648053.1"/>
    <property type="molecule type" value="Genomic_DNA"/>
</dbReference>
<evidence type="ECO:0000313" key="3">
    <source>
        <dbReference type="Proteomes" id="UP001151699"/>
    </source>
</evidence>
<evidence type="ECO:0000313" key="2">
    <source>
        <dbReference type="EMBL" id="KAJ6648053.1"/>
    </source>
</evidence>
<name>A0A9Q0S8L6_9DIPT</name>
<evidence type="ECO:0000256" key="1">
    <source>
        <dbReference type="SAM" id="MobiDB-lite"/>
    </source>
</evidence>
<feature type="compositionally biased region" description="Polar residues" evidence="1">
    <location>
        <begin position="79"/>
        <end position="96"/>
    </location>
</feature>
<organism evidence="2 3">
    <name type="scientific">Pseudolycoriella hygida</name>
    <dbReference type="NCBI Taxonomy" id="35572"/>
    <lineage>
        <taxon>Eukaryota</taxon>
        <taxon>Metazoa</taxon>
        <taxon>Ecdysozoa</taxon>
        <taxon>Arthropoda</taxon>
        <taxon>Hexapoda</taxon>
        <taxon>Insecta</taxon>
        <taxon>Pterygota</taxon>
        <taxon>Neoptera</taxon>
        <taxon>Endopterygota</taxon>
        <taxon>Diptera</taxon>
        <taxon>Nematocera</taxon>
        <taxon>Sciaroidea</taxon>
        <taxon>Sciaridae</taxon>
        <taxon>Pseudolycoriella</taxon>
    </lineage>
</organism>
<keyword evidence="3" id="KW-1185">Reference proteome</keyword>
<comment type="caution">
    <text evidence="2">The sequence shown here is derived from an EMBL/GenBank/DDBJ whole genome shotgun (WGS) entry which is preliminary data.</text>
</comment>
<sequence>MEDDSIISINDSYWEEEGTEEMESAFKLTESLVSEGKNVVCNMINVLPLERPVTAAKKKNHFAKMCRTKKTGSGKGNKPGQSRKINYQSNLGTNRW</sequence>
<dbReference type="AlphaFoldDB" id="A0A9Q0S8L6"/>